<feature type="region of interest" description="Disordered" evidence="1">
    <location>
        <begin position="105"/>
        <end position="138"/>
    </location>
</feature>
<feature type="compositionally biased region" description="Basic and acidic residues" evidence="1">
    <location>
        <begin position="111"/>
        <end position="123"/>
    </location>
</feature>
<comment type="caution">
    <text evidence="2">The sequence shown here is derived from an EMBL/GenBank/DDBJ whole genome shotgun (WGS) entry which is preliminary data.</text>
</comment>
<evidence type="ECO:0000313" key="3">
    <source>
        <dbReference type="Proteomes" id="UP001215280"/>
    </source>
</evidence>
<dbReference type="Proteomes" id="UP001215280">
    <property type="component" value="Unassembled WGS sequence"/>
</dbReference>
<evidence type="ECO:0000313" key="2">
    <source>
        <dbReference type="EMBL" id="KAJ7777832.1"/>
    </source>
</evidence>
<reference evidence="2" key="1">
    <citation type="submission" date="2023-03" db="EMBL/GenBank/DDBJ databases">
        <title>Massive genome expansion in bonnet fungi (Mycena s.s.) driven by repeated elements and novel gene families across ecological guilds.</title>
        <authorList>
            <consortium name="Lawrence Berkeley National Laboratory"/>
            <person name="Harder C.B."/>
            <person name="Miyauchi S."/>
            <person name="Viragh M."/>
            <person name="Kuo A."/>
            <person name="Thoen E."/>
            <person name="Andreopoulos B."/>
            <person name="Lu D."/>
            <person name="Skrede I."/>
            <person name="Drula E."/>
            <person name="Henrissat B."/>
            <person name="Morin E."/>
            <person name="Kohler A."/>
            <person name="Barry K."/>
            <person name="LaButti K."/>
            <person name="Morin E."/>
            <person name="Salamov A."/>
            <person name="Lipzen A."/>
            <person name="Mereny Z."/>
            <person name="Hegedus B."/>
            <person name="Baldrian P."/>
            <person name="Stursova M."/>
            <person name="Weitz H."/>
            <person name="Taylor A."/>
            <person name="Grigoriev I.V."/>
            <person name="Nagy L.G."/>
            <person name="Martin F."/>
            <person name="Kauserud H."/>
        </authorList>
    </citation>
    <scope>NUCLEOTIDE SEQUENCE</scope>
    <source>
        <strain evidence="2">CBHHK188m</strain>
    </source>
</reference>
<accession>A0AAD7NVN4</accession>
<protein>
    <submittedName>
        <fullName evidence="2">Uncharacterized protein</fullName>
    </submittedName>
</protein>
<evidence type="ECO:0000256" key="1">
    <source>
        <dbReference type="SAM" id="MobiDB-lite"/>
    </source>
</evidence>
<keyword evidence="3" id="KW-1185">Reference proteome</keyword>
<proteinExistence type="predicted"/>
<name>A0AAD7NVN4_9AGAR</name>
<dbReference type="AlphaFoldDB" id="A0AAD7NVN4"/>
<gene>
    <name evidence="2" type="ORF">DFH07DRAFT_766067</name>
</gene>
<organism evidence="2 3">
    <name type="scientific">Mycena maculata</name>
    <dbReference type="NCBI Taxonomy" id="230809"/>
    <lineage>
        <taxon>Eukaryota</taxon>
        <taxon>Fungi</taxon>
        <taxon>Dikarya</taxon>
        <taxon>Basidiomycota</taxon>
        <taxon>Agaricomycotina</taxon>
        <taxon>Agaricomycetes</taxon>
        <taxon>Agaricomycetidae</taxon>
        <taxon>Agaricales</taxon>
        <taxon>Marasmiineae</taxon>
        <taxon>Mycenaceae</taxon>
        <taxon>Mycena</taxon>
    </lineage>
</organism>
<feature type="compositionally biased region" description="Low complexity" evidence="1">
    <location>
        <begin position="1"/>
        <end position="11"/>
    </location>
</feature>
<sequence length="305" mass="33852">MTNTSNPAPSAGPGGPIINQPPPQRVRRTHTSVGVSNALKALPKSLKKKKNELIVERNGKHGLLRAQHAADAIAFPDYVSDDESTITVSDDEDFLSPASNLHKAIMASSPKTEESHKRSREDDNSATSQPKAPSKKPHVEVAILPGQSLPIVFHHCLHELYNNNIYMPLSMFTMPSLAHINANTVTMDTWKVNGESGEKPFCVLNTVIFEKDVLKETEMDCAQWTEAVLNFVNFVAVAEGVEPDIVKRWQAHFGHFLNAPDKQCNYPALLTADITLCQRYVSLPFVYNRILYDDETRKGVTVIEP</sequence>
<feature type="region of interest" description="Disordered" evidence="1">
    <location>
        <begin position="1"/>
        <end position="44"/>
    </location>
</feature>
<dbReference type="EMBL" id="JARJLG010000009">
    <property type="protein sequence ID" value="KAJ7777832.1"/>
    <property type="molecule type" value="Genomic_DNA"/>
</dbReference>